<keyword evidence="1" id="KW-0430">Lectin</keyword>
<dbReference type="InterPro" id="IPR036404">
    <property type="entry name" value="Jacalin-like_lectin_dom_sf"/>
</dbReference>
<evidence type="ECO:0000313" key="5">
    <source>
        <dbReference type="Proteomes" id="UP000280104"/>
    </source>
</evidence>
<dbReference type="Proteomes" id="UP000280104">
    <property type="component" value="Chromosome II"/>
</dbReference>
<comment type="subunit">
    <text evidence="2">Homodimer.</text>
</comment>
<evidence type="ECO:0000256" key="2">
    <source>
        <dbReference type="RuleBase" id="RU363099"/>
    </source>
</evidence>
<proteinExistence type="inferred from homology"/>
<evidence type="ECO:0000256" key="1">
    <source>
        <dbReference type="ARBA" id="ARBA00022734"/>
    </source>
</evidence>
<dbReference type="InterPro" id="IPR001229">
    <property type="entry name" value="Jacalin-like_lectin_dom"/>
</dbReference>
<dbReference type="Pfam" id="PF03018">
    <property type="entry name" value="Dirigent"/>
    <property type="match status" value="1"/>
</dbReference>
<dbReference type="InterPro" id="IPR033734">
    <property type="entry name" value="Jacalin-like_lectin_dom_plant"/>
</dbReference>
<feature type="domain" description="Jacalin-type lectin" evidence="3">
    <location>
        <begin position="69"/>
        <end position="212"/>
    </location>
</feature>
<dbReference type="InterPro" id="IPR004265">
    <property type="entry name" value="Dirigent"/>
</dbReference>
<evidence type="ECO:0000313" key="4">
    <source>
        <dbReference type="EMBL" id="SPT15723.1"/>
    </source>
</evidence>
<dbReference type="PROSITE" id="PS51752">
    <property type="entry name" value="JACALIN_LECTIN"/>
    <property type="match status" value="1"/>
</dbReference>
<dbReference type="AlphaFoldDB" id="A0A7H4LAT5"/>
<comment type="function">
    <text evidence="2">Dirigent proteins impart stereoselectivity on the phenoxy radical-coupling reaction, yielding optically active lignans from two molecules of coniferyl alcohol in the biosynthesis of lignans, flavonolignans, and alkaloids and thus plays a central role in plant secondary metabolism.</text>
</comment>
<dbReference type="PANTHER" id="PTHR46506">
    <property type="entry name" value="OS05G0143600 PROTEIN"/>
    <property type="match status" value="1"/>
</dbReference>
<dbReference type="Pfam" id="PF01419">
    <property type="entry name" value="Jacalin"/>
    <property type="match status" value="1"/>
</dbReference>
<dbReference type="SMART" id="SM00915">
    <property type="entry name" value="Jacalin"/>
    <property type="match status" value="1"/>
</dbReference>
<protein>
    <recommendedName>
        <fullName evidence="2">Dirigent protein</fullName>
    </recommendedName>
</protein>
<dbReference type="CDD" id="cd09612">
    <property type="entry name" value="Jacalin"/>
    <property type="match status" value="1"/>
</dbReference>
<reference evidence="4 5" key="1">
    <citation type="submission" date="2018-05" db="EMBL/GenBank/DDBJ databases">
        <authorList>
            <person name="Thind KAUR A."/>
        </authorList>
    </citation>
    <scope>NUCLEOTIDE SEQUENCE [LARGE SCALE GENOMIC DNA]</scope>
</reference>
<organism evidence="4 5">
    <name type="scientific">Triticum aestivum</name>
    <name type="common">Wheat</name>
    <dbReference type="NCBI Taxonomy" id="4565"/>
    <lineage>
        <taxon>Eukaryota</taxon>
        <taxon>Viridiplantae</taxon>
        <taxon>Streptophyta</taxon>
        <taxon>Embryophyta</taxon>
        <taxon>Tracheophyta</taxon>
        <taxon>Spermatophyta</taxon>
        <taxon>Magnoliopsida</taxon>
        <taxon>Liliopsida</taxon>
        <taxon>Poales</taxon>
        <taxon>Poaceae</taxon>
        <taxon>BOP clade</taxon>
        <taxon>Pooideae</taxon>
        <taxon>Triticodae</taxon>
        <taxon>Triticeae</taxon>
        <taxon>Triticinae</taxon>
        <taxon>Triticum</taxon>
    </lineage>
</organism>
<dbReference type="GO" id="GO:0030246">
    <property type="term" value="F:carbohydrate binding"/>
    <property type="evidence" value="ECO:0007669"/>
    <property type="project" value="UniProtKB-KW"/>
</dbReference>
<keyword evidence="2" id="KW-0964">Secreted</keyword>
<sequence>MVFVDERFRGSSLKVLGNMGSPLEREWAILGGNGEFANAQSVVIFKIQKFYQLRIHALCLNFSSSLSLPVKMGPWGENGGFPQDLTTGKPSHVQSLRISSGSRISSLEFSYVDKLGKRRSEGPWGGSSGGNYQTIELGPKEFVKQISGTIDNLVTETVITSLVLVTNIKKHGPYGSVQGTSFDDTVPENTFVVGFLGRSGGALDAIGIYHGPVVV</sequence>
<evidence type="ECO:0000259" key="3">
    <source>
        <dbReference type="PROSITE" id="PS51752"/>
    </source>
</evidence>
<dbReference type="Gene3D" id="2.100.10.30">
    <property type="entry name" value="Jacalin-like lectin domain"/>
    <property type="match status" value="1"/>
</dbReference>
<dbReference type="EMBL" id="LS480641">
    <property type="protein sequence ID" value="SPT15723.1"/>
    <property type="molecule type" value="Genomic_DNA"/>
</dbReference>
<name>A0A7H4LAT5_WHEAT</name>
<comment type="subcellular location">
    <subcellularLocation>
        <location evidence="2">Secreted</location>
        <location evidence="2">Extracellular space</location>
        <location evidence="2">Apoplast</location>
    </subcellularLocation>
</comment>
<accession>A0A7H4LAT5</accession>
<keyword evidence="2" id="KW-0052">Apoplast</keyword>
<dbReference type="SUPFAM" id="SSF51101">
    <property type="entry name" value="Mannose-binding lectins"/>
    <property type="match status" value="1"/>
</dbReference>
<dbReference type="GO" id="GO:0048046">
    <property type="term" value="C:apoplast"/>
    <property type="evidence" value="ECO:0007669"/>
    <property type="project" value="UniProtKB-SubCell"/>
</dbReference>
<comment type="similarity">
    <text evidence="2">Belongs to the plant dirigent protein family.</text>
</comment>
<gene>
    <name evidence="4" type="ORF">CAMPLR22A2D_LOCUS314</name>
</gene>